<dbReference type="PANTHER" id="PTHR22957:SF26">
    <property type="entry name" value="LD44506P"/>
    <property type="match status" value="1"/>
</dbReference>
<keyword evidence="1" id="KW-0343">GTPase activation</keyword>
<dbReference type="PROSITE" id="PS50086">
    <property type="entry name" value="TBC_RABGAP"/>
    <property type="match status" value="1"/>
</dbReference>
<dbReference type="Pfam" id="PF00566">
    <property type="entry name" value="RabGAP-TBC"/>
    <property type="match status" value="1"/>
</dbReference>
<feature type="domain" description="Rab-GAP TBC" evidence="5">
    <location>
        <begin position="248"/>
        <end position="474"/>
    </location>
</feature>
<evidence type="ECO:0000256" key="3">
    <source>
        <dbReference type="ARBA" id="ARBA00043879"/>
    </source>
</evidence>
<protein>
    <submittedName>
        <fullName evidence="7">TBC1 domain family member 22B isoform X1</fullName>
    </submittedName>
    <submittedName>
        <fullName evidence="8">TBC1 domain family member 22B isoform X2</fullName>
    </submittedName>
</protein>
<comment type="function">
    <text evidence="3">May act as a GTPase-activating protein for Rab family protein(s).</text>
</comment>
<accession>A0A8B7PGC7</accession>
<dbReference type="FunFam" id="1.10.8.270:FF:000004">
    <property type="entry name" value="TBC1 domain family, member 22B"/>
    <property type="match status" value="1"/>
</dbReference>
<sequence length="558" mass="63280">MHSVDSNNGKNFWKKSNKLVPGRAVYGAMHPPLAQPGKSKVSSPEKERSSSTGISRSSGQTSDSFRNYWESVNDAWECEDDEFTSLADGKISSHVSACAASQVIDRHRSGLLPPPLATKSTSAADSVSSGHQDSRQAPIVSTQKTRSVSDGSIYGPFNDGILDNRKHLPQPAGSAKSLRAGNATVSPTLSPAHLMLPSNHHQHNNLRERLTHDPDRERESGRLDRFEEVLYGSRSADVAELRKLSWSGIPPKLRADTWRALNGYLPANFERRQEALERKRKEYWNFVKQYYHTRHEDQHSDTFRQIHMDIPRMAPLISLLQQPVVQEMFERILFIWAIRHPASGYVQGINDLVIPFFVVFLSDVIPPGKAVDTYDVSLVSGSLCEGVEADSFWCLSRLLDGIQDNYTFAQPGIQTRVTQLRELVSRIDEGLHRHLERHGIDYLQFSFRWFNNVLMRELPLSCTVRLWDTLHAEQEGFSHFLLYVAAAFLRHFSPRLMQQQDFQGLMLLLQNLPTSNWTDSEISLVVAEAFKLKYMFADAPKHLLNQQQAQHYQAGGHK</sequence>
<reference evidence="7 8" key="1">
    <citation type="submission" date="2025-04" db="UniProtKB">
        <authorList>
            <consortium name="RefSeq"/>
        </authorList>
    </citation>
    <scope>IDENTIFICATION</scope>
    <source>
        <tissue evidence="7 8">Whole organism</tissue>
    </source>
</reference>
<dbReference type="KEGG" id="hazt:108680337"/>
<feature type="compositionally biased region" description="Low complexity" evidence="4">
    <location>
        <begin position="50"/>
        <end position="62"/>
    </location>
</feature>
<evidence type="ECO:0000313" key="6">
    <source>
        <dbReference type="Proteomes" id="UP000694843"/>
    </source>
</evidence>
<keyword evidence="2" id="KW-0597">Phosphoprotein</keyword>
<gene>
    <name evidence="7 8" type="primary">LOC108680337</name>
</gene>
<dbReference type="FunFam" id="1.10.10.750:FF:000009">
    <property type="entry name" value="TBC1 domain family member 22A"/>
    <property type="match status" value="1"/>
</dbReference>
<dbReference type="InterPro" id="IPR000195">
    <property type="entry name" value="Rab-GAP-TBC_dom"/>
</dbReference>
<dbReference type="OrthoDB" id="26371at2759"/>
<evidence type="ECO:0000313" key="8">
    <source>
        <dbReference type="RefSeq" id="XP_047738948.1"/>
    </source>
</evidence>
<evidence type="ECO:0000313" key="7">
    <source>
        <dbReference type="RefSeq" id="XP_018024627.1"/>
    </source>
</evidence>
<dbReference type="SMART" id="SM00164">
    <property type="entry name" value="TBC"/>
    <property type="match status" value="1"/>
</dbReference>
<feature type="compositionally biased region" description="Polar residues" evidence="4">
    <location>
        <begin position="139"/>
        <end position="150"/>
    </location>
</feature>
<evidence type="ECO:0000256" key="2">
    <source>
        <dbReference type="ARBA" id="ARBA00022553"/>
    </source>
</evidence>
<dbReference type="PANTHER" id="PTHR22957">
    <property type="entry name" value="TBC1 DOMAIN FAMILY MEMBER GTPASE-ACTIVATING PROTEIN"/>
    <property type="match status" value="1"/>
</dbReference>
<name>A0A8B7PGC7_HYAAZ</name>
<dbReference type="AlphaFoldDB" id="A0A8B7PGC7"/>
<dbReference type="Gene3D" id="1.10.472.80">
    <property type="entry name" value="Ypt/Rab-GAP domain of gyp1p, domain 3"/>
    <property type="match status" value="1"/>
</dbReference>
<dbReference type="SUPFAM" id="SSF47923">
    <property type="entry name" value="Ypt/Rab-GAP domain of gyp1p"/>
    <property type="match status" value="2"/>
</dbReference>
<proteinExistence type="predicted"/>
<dbReference type="Gene3D" id="1.10.8.270">
    <property type="entry name" value="putative rabgap domain of human tbc1 domain family member 14 like domains"/>
    <property type="match status" value="1"/>
</dbReference>
<dbReference type="GO" id="GO:0071889">
    <property type="term" value="F:14-3-3 protein binding"/>
    <property type="evidence" value="ECO:0007669"/>
    <property type="project" value="UniProtKB-ARBA"/>
</dbReference>
<feature type="region of interest" description="Disordered" evidence="4">
    <location>
        <begin position="109"/>
        <end position="152"/>
    </location>
</feature>
<dbReference type="RefSeq" id="XP_047738948.1">
    <property type="nucleotide sequence ID" value="XM_047882992.1"/>
</dbReference>
<feature type="region of interest" description="Disordered" evidence="4">
    <location>
        <begin position="24"/>
        <end position="64"/>
    </location>
</feature>
<dbReference type="Proteomes" id="UP000694843">
    <property type="component" value="Unplaced"/>
</dbReference>
<organism evidence="6 7">
    <name type="scientific">Hyalella azteca</name>
    <name type="common">Amphipod</name>
    <dbReference type="NCBI Taxonomy" id="294128"/>
    <lineage>
        <taxon>Eukaryota</taxon>
        <taxon>Metazoa</taxon>
        <taxon>Ecdysozoa</taxon>
        <taxon>Arthropoda</taxon>
        <taxon>Crustacea</taxon>
        <taxon>Multicrustacea</taxon>
        <taxon>Malacostraca</taxon>
        <taxon>Eumalacostraca</taxon>
        <taxon>Peracarida</taxon>
        <taxon>Amphipoda</taxon>
        <taxon>Senticaudata</taxon>
        <taxon>Talitrida</taxon>
        <taxon>Talitroidea</taxon>
        <taxon>Hyalellidae</taxon>
        <taxon>Hyalella</taxon>
    </lineage>
</organism>
<evidence type="ECO:0000259" key="5">
    <source>
        <dbReference type="PROSITE" id="PS50086"/>
    </source>
</evidence>
<dbReference type="GeneID" id="108680337"/>
<dbReference type="InterPro" id="IPR035969">
    <property type="entry name" value="Rab-GAP_TBC_sf"/>
</dbReference>
<dbReference type="FunFam" id="1.10.472.80:FF:000001">
    <property type="entry name" value="TBC1 domain family member 22B"/>
    <property type="match status" value="1"/>
</dbReference>
<dbReference type="CTD" id="42498"/>
<dbReference type="GO" id="GO:0005096">
    <property type="term" value="F:GTPase activator activity"/>
    <property type="evidence" value="ECO:0007669"/>
    <property type="project" value="UniProtKB-KW"/>
</dbReference>
<feature type="compositionally biased region" description="Polar residues" evidence="4">
    <location>
        <begin position="118"/>
        <end position="131"/>
    </location>
</feature>
<evidence type="ECO:0000256" key="1">
    <source>
        <dbReference type="ARBA" id="ARBA00022468"/>
    </source>
</evidence>
<feature type="region of interest" description="Disordered" evidence="4">
    <location>
        <begin position="167"/>
        <end position="186"/>
    </location>
</feature>
<evidence type="ECO:0000256" key="4">
    <source>
        <dbReference type="SAM" id="MobiDB-lite"/>
    </source>
</evidence>
<keyword evidence="6" id="KW-1185">Reference proteome</keyword>
<dbReference type="RefSeq" id="XP_018024627.1">
    <property type="nucleotide sequence ID" value="XM_018169138.2"/>
</dbReference>